<dbReference type="Gene3D" id="3.30.1330.80">
    <property type="entry name" value="Hypothetical protein, similar to alpha- acetolactate decarboxylase, domain 2"/>
    <property type="match status" value="1"/>
</dbReference>
<keyword evidence="1" id="KW-0732">Signal</keyword>
<feature type="chain" id="PRO_5045040389" evidence="1">
    <location>
        <begin position="24"/>
        <end position="173"/>
    </location>
</feature>
<dbReference type="EMBL" id="BAABDT010000004">
    <property type="protein sequence ID" value="GAA3738783.1"/>
    <property type="molecule type" value="Genomic_DNA"/>
</dbReference>
<accession>A0ABP7FLH7</accession>
<evidence type="ECO:0000313" key="3">
    <source>
        <dbReference type="EMBL" id="GAA3738783.1"/>
    </source>
</evidence>
<dbReference type="GO" id="GO:0003677">
    <property type="term" value="F:DNA binding"/>
    <property type="evidence" value="ECO:0007669"/>
    <property type="project" value="UniProtKB-KW"/>
</dbReference>
<evidence type="ECO:0000256" key="1">
    <source>
        <dbReference type="SAM" id="SignalP"/>
    </source>
</evidence>
<gene>
    <name evidence="3" type="ORF">GCM10022422_22810</name>
</gene>
<evidence type="ECO:0000259" key="2">
    <source>
        <dbReference type="PROSITE" id="PS51742"/>
    </source>
</evidence>
<sequence length="173" mass="19243">MKIQSLKIGMAIVLLMSLNFANAQQKDAEKCRYTKTPQGYLMVLREGDNVLELIEKLAKEQNIPSANFTGIGFAQDATFGFYDFNQKKFHPKTFNKVEMGSLTGSIAWSGDKPSIHMHGVATDDKFDAYGGHILALIVGTGSMEIYITVNNEKLERKVEQPLNANVLQLPCLK</sequence>
<dbReference type="SUPFAM" id="SSF117856">
    <property type="entry name" value="AF0104/ALDC/Ptd012-like"/>
    <property type="match status" value="1"/>
</dbReference>
<proteinExistence type="predicted"/>
<dbReference type="Proteomes" id="UP001501367">
    <property type="component" value="Unassembled WGS sequence"/>
</dbReference>
<comment type="caution">
    <text evidence="3">The sequence shown here is derived from an EMBL/GenBank/DDBJ whole genome shotgun (WGS) entry which is preliminary data.</text>
</comment>
<dbReference type="PANTHER" id="PTHR34988:SF1">
    <property type="entry name" value="DNA-BINDING PROTEIN"/>
    <property type="match status" value="1"/>
</dbReference>
<dbReference type="PROSITE" id="PS51742">
    <property type="entry name" value="PPC"/>
    <property type="match status" value="1"/>
</dbReference>
<keyword evidence="3" id="KW-0238">DNA-binding</keyword>
<reference evidence="4" key="1">
    <citation type="journal article" date="2019" name="Int. J. Syst. Evol. Microbiol.">
        <title>The Global Catalogue of Microorganisms (GCM) 10K type strain sequencing project: providing services to taxonomists for standard genome sequencing and annotation.</title>
        <authorList>
            <consortium name="The Broad Institute Genomics Platform"/>
            <consortium name="The Broad Institute Genome Sequencing Center for Infectious Disease"/>
            <person name="Wu L."/>
            <person name="Ma J."/>
        </authorList>
    </citation>
    <scope>NUCLEOTIDE SEQUENCE [LARGE SCALE GENOMIC DNA]</scope>
    <source>
        <strain evidence="4">JCM 17336</strain>
    </source>
</reference>
<dbReference type="InterPro" id="IPR005175">
    <property type="entry name" value="PPC_dom"/>
</dbReference>
<dbReference type="PANTHER" id="PTHR34988">
    <property type="entry name" value="PROTEIN, PUTATIVE-RELATED"/>
    <property type="match status" value="1"/>
</dbReference>
<protein>
    <submittedName>
        <fullName evidence="3">DNA-binding protein</fullName>
    </submittedName>
</protein>
<dbReference type="Pfam" id="PF03479">
    <property type="entry name" value="PCC"/>
    <property type="match status" value="1"/>
</dbReference>
<feature type="domain" description="PPC" evidence="2">
    <location>
        <begin position="34"/>
        <end position="170"/>
    </location>
</feature>
<organism evidence="3 4">
    <name type="scientific">Flavobacterium ginsengisoli</name>
    <dbReference type="NCBI Taxonomy" id="871694"/>
    <lineage>
        <taxon>Bacteria</taxon>
        <taxon>Pseudomonadati</taxon>
        <taxon>Bacteroidota</taxon>
        <taxon>Flavobacteriia</taxon>
        <taxon>Flavobacteriales</taxon>
        <taxon>Flavobacteriaceae</taxon>
        <taxon>Flavobacterium</taxon>
    </lineage>
</organism>
<dbReference type="CDD" id="cd11378">
    <property type="entry name" value="DUF296"/>
    <property type="match status" value="1"/>
</dbReference>
<evidence type="ECO:0000313" key="4">
    <source>
        <dbReference type="Proteomes" id="UP001501367"/>
    </source>
</evidence>
<feature type="signal peptide" evidence="1">
    <location>
        <begin position="1"/>
        <end position="23"/>
    </location>
</feature>
<dbReference type="RefSeq" id="WP_278021503.1">
    <property type="nucleotide sequence ID" value="NZ_CP121110.1"/>
</dbReference>
<name>A0ABP7FLH7_9FLAO</name>
<keyword evidence="4" id="KW-1185">Reference proteome</keyword>